<evidence type="ECO:0000313" key="1">
    <source>
        <dbReference type="EMBL" id="MBE0347162.1"/>
    </source>
</evidence>
<dbReference type="EMBL" id="AQHF01000026">
    <property type="protein sequence ID" value="MBE0347162.1"/>
    <property type="molecule type" value="Genomic_DNA"/>
</dbReference>
<organism evidence="1 2">
    <name type="scientific">Pseudoalteromonas peptidolytica F12-50-A1</name>
    <dbReference type="NCBI Taxonomy" id="1315280"/>
    <lineage>
        <taxon>Bacteria</taxon>
        <taxon>Pseudomonadati</taxon>
        <taxon>Pseudomonadota</taxon>
        <taxon>Gammaproteobacteria</taxon>
        <taxon>Alteromonadales</taxon>
        <taxon>Pseudoalteromonadaceae</taxon>
        <taxon>Pseudoalteromonas</taxon>
    </lineage>
</organism>
<dbReference type="Proteomes" id="UP000660708">
    <property type="component" value="Unassembled WGS sequence"/>
</dbReference>
<dbReference type="AlphaFoldDB" id="A0A8I0T5A0"/>
<accession>A0A8I0T5A0</accession>
<protein>
    <submittedName>
        <fullName evidence="1">Uncharacterized protein</fullName>
    </submittedName>
</protein>
<evidence type="ECO:0000313" key="2">
    <source>
        <dbReference type="Proteomes" id="UP000660708"/>
    </source>
</evidence>
<proteinExistence type="predicted"/>
<comment type="caution">
    <text evidence="1">The sequence shown here is derived from an EMBL/GenBank/DDBJ whole genome shotgun (WGS) entry which is preliminary data.</text>
</comment>
<name>A0A8I0T5A0_9GAMM</name>
<reference evidence="1 2" key="1">
    <citation type="submission" date="2015-06" db="EMBL/GenBank/DDBJ databases">
        <title>Genome sequence of Pseudoalteromonas peptidolytica.</title>
        <authorList>
            <person name="Xie B.-B."/>
            <person name="Rong J.-C."/>
            <person name="Qin Q.-L."/>
            <person name="Zhang Y.-Z."/>
        </authorList>
    </citation>
    <scope>NUCLEOTIDE SEQUENCE [LARGE SCALE GENOMIC DNA]</scope>
    <source>
        <strain evidence="1 2">F12-50-A1</strain>
    </source>
</reference>
<gene>
    <name evidence="1" type="ORF">PPEP_a1564</name>
</gene>
<sequence length="44" mass="5221">MISSNPSGLAFTEFLFLCHVYNLFKLERAERLNLGYKSIKRRAW</sequence>
<keyword evidence="2" id="KW-1185">Reference proteome</keyword>